<organism evidence="2 3">
    <name type="scientific">Halomarinibacterium sedimenti</name>
    <dbReference type="NCBI Taxonomy" id="2857106"/>
    <lineage>
        <taxon>Bacteria</taxon>
        <taxon>Pseudomonadati</taxon>
        <taxon>Bacteroidota</taxon>
        <taxon>Flavobacteriia</taxon>
        <taxon>Flavobacteriales</taxon>
        <taxon>Flavobacteriaceae</taxon>
        <taxon>Halomarinibacterium</taxon>
    </lineage>
</organism>
<dbReference type="RefSeq" id="WP_219052009.1">
    <property type="nucleotide sequence ID" value="NZ_JAHWDP010000002.1"/>
</dbReference>
<keyword evidence="1" id="KW-1133">Transmembrane helix</keyword>
<name>A0A9X1FPA5_9FLAO</name>
<accession>A0A9X1FPA5</accession>
<feature type="transmembrane region" description="Helical" evidence="1">
    <location>
        <begin position="106"/>
        <end position="126"/>
    </location>
</feature>
<reference evidence="2" key="1">
    <citation type="submission" date="2021-07" db="EMBL/GenBank/DDBJ databases">
        <title>Aureisphaera sp. CAU 1614 isolated from sea sediment.</title>
        <authorList>
            <person name="Kim W."/>
        </authorList>
    </citation>
    <scope>NUCLEOTIDE SEQUENCE</scope>
    <source>
        <strain evidence="2">CAU 1614</strain>
    </source>
</reference>
<comment type="caution">
    <text evidence="2">The sequence shown here is derived from an EMBL/GenBank/DDBJ whole genome shotgun (WGS) entry which is preliminary data.</text>
</comment>
<proteinExistence type="predicted"/>
<sequence length="162" mass="18469">MQFHGLIHTFPKYIKNFIAAFVLVLSIGYGSGLLFVGQTNSHQPQGMEENYLGNEDQEDAEVMKFKKGEREMLTILHTHILSISFIFFLLGGLVAITSLPKKLKAFLMIEPFFSIIITFGGIYLLWNGMLWMKWIVMLSGILMTAVFIVSVMAVLIQLYKRK</sequence>
<feature type="transmembrane region" description="Helical" evidence="1">
    <location>
        <begin position="17"/>
        <end position="37"/>
    </location>
</feature>
<protein>
    <submittedName>
        <fullName evidence="2">Uncharacterized protein</fullName>
    </submittedName>
</protein>
<keyword evidence="1" id="KW-0812">Transmembrane</keyword>
<dbReference type="EMBL" id="JAHWDP010000002">
    <property type="protein sequence ID" value="MBW2937589.1"/>
    <property type="molecule type" value="Genomic_DNA"/>
</dbReference>
<keyword evidence="1" id="KW-0472">Membrane</keyword>
<keyword evidence="3" id="KW-1185">Reference proteome</keyword>
<gene>
    <name evidence="2" type="ORF">KXJ69_05695</name>
</gene>
<dbReference type="Proteomes" id="UP001138686">
    <property type="component" value="Unassembled WGS sequence"/>
</dbReference>
<evidence type="ECO:0000313" key="2">
    <source>
        <dbReference type="EMBL" id="MBW2937589.1"/>
    </source>
</evidence>
<feature type="transmembrane region" description="Helical" evidence="1">
    <location>
        <begin position="132"/>
        <end position="156"/>
    </location>
</feature>
<dbReference type="AlphaFoldDB" id="A0A9X1FPA5"/>
<evidence type="ECO:0000256" key="1">
    <source>
        <dbReference type="SAM" id="Phobius"/>
    </source>
</evidence>
<evidence type="ECO:0000313" key="3">
    <source>
        <dbReference type="Proteomes" id="UP001138686"/>
    </source>
</evidence>
<feature type="transmembrane region" description="Helical" evidence="1">
    <location>
        <begin position="80"/>
        <end position="99"/>
    </location>
</feature>